<evidence type="ECO:0000313" key="2">
    <source>
        <dbReference type="EMBL" id="KAF4744627.1"/>
    </source>
</evidence>
<keyword evidence="3" id="KW-1185">Reference proteome</keyword>
<reference evidence="2 3" key="1">
    <citation type="submission" date="2020-04" db="EMBL/GenBank/DDBJ databases">
        <title>Perkinsus olseni comparative genomics.</title>
        <authorList>
            <person name="Bogema D.R."/>
        </authorList>
    </citation>
    <scope>NUCLEOTIDE SEQUENCE [LARGE SCALE GENOMIC DNA]</scope>
    <source>
        <strain evidence="2 3">ATCC PRA-207</strain>
    </source>
</reference>
<evidence type="ECO:0000256" key="1">
    <source>
        <dbReference type="SAM" id="Phobius"/>
    </source>
</evidence>
<name>A0A7J6TIE1_PEROL</name>
<dbReference type="Gene3D" id="1.10.287.70">
    <property type="match status" value="1"/>
</dbReference>
<feature type="transmembrane region" description="Helical" evidence="1">
    <location>
        <begin position="269"/>
        <end position="291"/>
    </location>
</feature>
<proteinExistence type="predicted"/>
<evidence type="ECO:0000313" key="3">
    <source>
        <dbReference type="Proteomes" id="UP000553632"/>
    </source>
</evidence>
<accession>A0A7J6TIE1</accession>
<dbReference type="EMBL" id="JABANO010010736">
    <property type="protein sequence ID" value="KAF4744627.1"/>
    <property type="molecule type" value="Genomic_DNA"/>
</dbReference>
<keyword evidence="1" id="KW-0472">Membrane</keyword>
<keyword evidence="1" id="KW-1133">Transmembrane helix</keyword>
<comment type="caution">
    <text evidence="2">The sequence shown here is derived from an EMBL/GenBank/DDBJ whole genome shotgun (WGS) entry which is preliminary data.</text>
</comment>
<dbReference type="AlphaFoldDB" id="A0A7J6TIE1"/>
<feature type="transmembrane region" description="Helical" evidence="1">
    <location>
        <begin position="453"/>
        <end position="478"/>
    </location>
</feature>
<feature type="transmembrane region" description="Helical" evidence="1">
    <location>
        <begin position="396"/>
        <end position="414"/>
    </location>
</feature>
<protein>
    <submittedName>
        <fullName evidence="2">Uncharacterized protein</fullName>
    </submittedName>
</protein>
<organism evidence="2 3">
    <name type="scientific">Perkinsus olseni</name>
    <name type="common">Perkinsus atlanticus</name>
    <dbReference type="NCBI Taxonomy" id="32597"/>
    <lineage>
        <taxon>Eukaryota</taxon>
        <taxon>Sar</taxon>
        <taxon>Alveolata</taxon>
        <taxon>Perkinsozoa</taxon>
        <taxon>Perkinsea</taxon>
        <taxon>Perkinsida</taxon>
        <taxon>Perkinsidae</taxon>
        <taxon>Perkinsus</taxon>
    </lineage>
</organism>
<keyword evidence="1" id="KW-0812">Transmembrane</keyword>
<sequence length="747" mass="83299">MAEEPHQTRDELERTVAAVNIQRMWRRQLYRLDRRTLISRLELEISLHVLGTRLVVLLCFLILIALSIYLTTPTAAKVGAITRPLTEAGGFSLGMEDQQPLTSWDPVLTSLKGVSDLTSLYGLQTHENPDAVAEGFQYARFTLSPPTLLEESTAPGKRRCSAEMRRVYVGLARQAGLSQSGAVTQRCGPGPPTTSEVRATVFTLSEALGDPGLTKRLAEGRVARIEVLVGLLTGGHGSESSVVSVLRFEWKRASNTDPTVLGEISFEHGMWVIVSSLTLALSIIGTLRDIYKIVRSVRLIRCHETELLPREAEAAQGASDNQKKRHGSVLEFVLVFSQPDDKLSYPRLRRLEGHHTHARLLDLRDSLRRETYSASFGMLLMWVFGYWTSSMPQPEGITFATIFVFMSLIGHYAAGEDFEHFRTVWSTLVLQFEILWSGEWDIPNWSSHPALSLYLITFVVVIFIALLNFFVAIVVEAYLAVRRTVFTADYTHSFIQDYMAVMSTRLLFRWRRYPHRMELVQALAPLFAKQYVDVDDLEQTGLFSSDTDGQLKTFSNGDNLRRLRAGQAHPRGTPKPTRDSLSSAFVARPLNAKVLSFCRHYRKYSFLRAERHQQGRLPSLMEESAKHLVSQLKTSNLEMYLLVNALVIALVATNNACNDADKNRINGQLFPGFFLHCSKQALLDPTKIPPCLQTGCGLTSGCANCVGDFGQCALGYAGVCLGNPASGECKECIDSKGCRLHHAAAHS</sequence>
<feature type="transmembrane region" description="Helical" evidence="1">
    <location>
        <begin position="371"/>
        <end position="390"/>
    </location>
</feature>
<gene>
    <name evidence="2" type="ORF">FOZ63_001959</name>
</gene>
<feature type="transmembrane region" description="Helical" evidence="1">
    <location>
        <begin position="45"/>
        <end position="70"/>
    </location>
</feature>
<dbReference type="Proteomes" id="UP000553632">
    <property type="component" value="Unassembled WGS sequence"/>
</dbReference>